<organism evidence="1 2">
    <name type="scientific">Pleurodeles waltl</name>
    <name type="common">Iberian ribbed newt</name>
    <dbReference type="NCBI Taxonomy" id="8319"/>
    <lineage>
        <taxon>Eukaryota</taxon>
        <taxon>Metazoa</taxon>
        <taxon>Chordata</taxon>
        <taxon>Craniata</taxon>
        <taxon>Vertebrata</taxon>
        <taxon>Euteleostomi</taxon>
        <taxon>Amphibia</taxon>
        <taxon>Batrachia</taxon>
        <taxon>Caudata</taxon>
        <taxon>Salamandroidea</taxon>
        <taxon>Salamandridae</taxon>
        <taxon>Pleurodelinae</taxon>
        <taxon>Pleurodeles</taxon>
    </lineage>
</organism>
<sequence length="94" mass="10581">MATPQWITNNTGSLQGGQDVDATVVDKHLDWVDLLVLSLLMMEDLEVDITLEELKEALDGGKSSDEDETLEQRLRQQRVVSDSALTDIIIMNYF</sequence>
<dbReference type="AlphaFoldDB" id="A0AAV7M6T7"/>
<name>A0AAV7M6T7_PLEWA</name>
<reference evidence="1" key="1">
    <citation type="journal article" date="2022" name="bioRxiv">
        <title>Sequencing and chromosome-scale assembly of the giantPleurodeles waltlgenome.</title>
        <authorList>
            <person name="Brown T."/>
            <person name="Elewa A."/>
            <person name="Iarovenko S."/>
            <person name="Subramanian E."/>
            <person name="Araus A.J."/>
            <person name="Petzold A."/>
            <person name="Susuki M."/>
            <person name="Suzuki K.-i.T."/>
            <person name="Hayashi T."/>
            <person name="Toyoda A."/>
            <person name="Oliveira C."/>
            <person name="Osipova E."/>
            <person name="Leigh N.D."/>
            <person name="Simon A."/>
            <person name="Yun M.H."/>
        </authorList>
    </citation>
    <scope>NUCLEOTIDE SEQUENCE</scope>
    <source>
        <strain evidence="1">20211129_DDA</strain>
        <tissue evidence="1">Liver</tissue>
    </source>
</reference>
<accession>A0AAV7M6T7</accession>
<gene>
    <name evidence="1" type="ORF">NDU88_003625</name>
</gene>
<dbReference type="Proteomes" id="UP001066276">
    <property type="component" value="Chromosome 10"/>
</dbReference>
<evidence type="ECO:0000313" key="1">
    <source>
        <dbReference type="EMBL" id="KAJ1098515.1"/>
    </source>
</evidence>
<proteinExistence type="predicted"/>
<evidence type="ECO:0000313" key="2">
    <source>
        <dbReference type="Proteomes" id="UP001066276"/>
    </source>
</evidence>
<keyword evidence="2" id="KW-1185">Reference proteome</keyword>
<dbReference type="EMBL" id="JANPWB010000014">
    <property type="protein sequence ID" value="KAJ1098515.1"/>
    <property type="molecule type" value="Genomic_DNA"/>
</dbReference>
<comment type="caution">
    <text evidence="1">The sequence shown here is derived from an EMBL/GenBank/DDBJ whole genome shotgun (WGS) entry which is preliminary data.</text>
</comment>
<protein>
    <submittedName>
        <fullName evidence="1">Uncharacterized protein</fullName>
    </submittedName>
</protein>